<dbReference type="FunFam" id="3.40.50.300:FF:000224">
    <property type="entry name" value="Energy-coupling factor transporter ATP-binding protein EcfA"/>
    <property type="match status" value="1"/>
</dbReference>
<comment type="similarity">
    <text evidence="2">Belongs to the ABC transporter superfamily.</text>
</comment>
<dbReference type="InterPro" id="IPR027417">
    <property type="entry name" value="P-loop_NTPase"/>
</dbReference>
<dbReference type="GO" id="GO:0016887">
    <property type="term" value="F:ATP hydrolysis activity"/>
    <property type="evidence" value="ECO:0007669"/>
    <property type="project" value="InterPro"/>
</dbReference>
<evidence type="ECO:0000256" key="7">
    <source>
        <dbReference type="ARBA" id="ARBA00022967"/>
    </source>
</evidence>
<dbReference type="InterPro" id="IPR050095">
    <property type="entry name" value="ECF_ABC_transporter_ATP-bd"/>
</dbReference>
<reference evidence="10 11" key="1">
    <citation type="submission" date="2017-03" db="EMBL/GenBank/DDBJ databases">
        <title>Draft Genome sequence of Marispirochaeta sp. strain JC444.</title>
        <authorList>
            <person name="Shivani Y."/>
            <person name="Subhash Y."/>
            <person name="Sasikala C."/>
            <person name="Ramana C."/>
        </authorList>
    </citation>
    <scope>NUCLEOTIDE SEQUENCE [LARGE SCALE GENOMIC DNA]</scope>
    <source>
        <strain evidence="10 11">JC444</strain>
    </source>
</reference>
<comment type="subcellular location">
    <subcellularLocation>
        <location evidence="1">Cell membrane</location>
    </subcellularLocation>
</comment>
<dbReference type="Pfam" id="PF00005">
    <property type="entry name" value="ABC_tran"/>
    <property type="match status" value="1"/>
</dbReference>
<dbReference type="PANTHER" id="PTHR43553:SF24">
    <property type="entry name" value="ENERGY-COUPLING FACTOR TRANSPORTER ATP-BINDING PROTEIN ECFA1"/>
    <property type="match status" value="1"/>
</dbReference>
<dbReference type="SMART" id="SM00382">
    <property type="entry name" value="AAA"/>
    <property type="match status" value="1"/>
</dbReference>
<dbReference type="GO" id="GO:0043190">
    <property type="term" value="C:ATP-binding cassette (ABC) transporter complex"/>
    <property type="evidence" value="ECO:0007669"/>
    <property type="project" value="TreeGrafter"/>
</dbReference>
<sequence length="286" mass="31946">MKALEIRDVSFRYPIGKDFVLKNISFCVDHGEFLAVVGANGGGKTTLCNILRGFIPEFQNGCDFSGEVLINGRKISDYSSGDLAREVGFVFQNPFIQISGVKKTVFEEIAFGLENLGTPKEEMRKSVTDIIELLRIGDLKDKHPAELSGGQRQRVALASVLVMNPDILIIDEPTSQLDPQGTQEIFDIIRIMKEQNKTIILVEHKIDLISEYADRVILLNDKGILIDDTVDAVLSDKILLNNGVPMPEIAEVADMYLQLKEKKTDRLPVNMEQGIRFFRDSMGEVS</sequence>
<keyword evidence="8" id="KW-0472">Membrane</keyword>
<protein>
    <submittedName>
        <fullName evidence="10">ABC transporter ATP-binding protein</fullName>
    </submittedName>
</protein>
<evidence type="ECO:0000256" key="4">
    <source>
        <dbReference type="ARBA" id="ARBA00022475"/>
    </source>
</evidence>
<evidence type="ECO:0000259" key="9">
    <source>
        <dbReference type="PROSITE" id="PS50893"/>
    </source>
</evidence>
<dbReference type="InterPro" id="IPR017871">
    <property type="entry name" value="ABC_transporter-like_CS"/>
</dbReference>
<dbReference type="OrthoDB" id="9805565at2"/>
<dbReference type="Proteomes" id="UP000192343">
    <property type="component" value="Unassembled WGS sequence"/>
</dbReference>
<evidence type="ECO:0000256" key="6">
    <source>
        <dbReference type="ARBA" id="ARBA00022840"/>
    </source>
</evidence>
<dbReference type="STRING" id="1963862.B4O97_12030"/>
<proteinExistence type="inferred from homology"/>
<evidence type="ECO:0000256" key="5">
    <source>
        <dbReference type="ARBA" id="ARBA00022741"/>
    </source>
</evidence>
<keyword evidence="7" id="KW-1278">Translocase</keyword>
<dbReference type="InterPro" id="IPR015856">
    <property type="entry name" value="ABC_transpr_CbiO/EcfA_su"/>
</dbReference>
<keyword evidence="6 10" id="KW-0067">ATP-binding</keyword>
<comment type="caution">
    <text evidence="10">The sequence shown here is derived from an EMBL/GenBank/DDBJ whole genome shotgun (WGS) entry which is preliminary data.</text>
</comment>
<organism evidence="10 11">
    <name type="scientific">Marispirochaeta aestuarii</name>
    <dbReference type="NCBI Taxonomy" id="1963862"/>
    <lineage>
        <taxon>Bacteria</taxon>
        <taxon>Pseudomonadati</taxon>
        <taxon>Spirochaetota</taxon>
        <taxon>Spirochaetia</taxon>
        <taxon>Spirochaetales</taxon>
        <taxon>Spirochaetaceae</taxon>
        <taxon>Marispirochaeta</taxon>
    </lineage>
</organism>
<dbReference type="InterPro" id="IPR003593">
    <property type="entry name" value="AAA+_ATPase"/>
</dbReference>
<dbReference type="PROSITE" id="PS50893">
    <property type="entry name" value="ABC_TRANSPORTER_2"/>
    <property type="match status" value="1"/>
</dbReference>
<dbReference type="SUPFAM" id="SSF52540">
    <property type="entry name" value="P-loop containing nucleoside triphosphate hydrolases"/>
    <property type="match status" value="1"/>
</dbReference>
<feature type="domain" description="ABC transporter" evidence="9">
    <location>
        <begin position="4"/>
        <end position="246"/>
    </location>
</feature>
<evidence type="ECO:0000313" key="11">
    <source>
        <dbReference type="Proteomes" id="UP000192343"/>
    </source>
</evidence>
<keyword evidence="5" id="KW-0547">Nucleotide-binding</keyword>
<keyword evidence="4" id="KW-1003">Cell membrane</keyword>
<dbReference type="PROSITE" id="PS00211">
    <property type="entry name" value="ABC_TRANSPORTER_1"/>
    <property type="match status" value="1"/>
</dbReference>
<dbReference type="CDD" id="cd03225">
    <property type="entry name" value="ABC_cobalt_CbiO_domain1"/>
    <property type="match status" value="1"/>
</dbReference>
<name>A0A1Y1RY60_9SPIO</name>
<dbReference type="EMBL" id="MWQY01000012">
    <property type="protein sequence ID" value="ORC34669.1"/>
    <property type="molecule type" value="Genomic_DNA"/>
</dbReference>
<dbReference type="GO" id="GO:0005524">
    <property type="term" value="F:ATP binding"/>
    <property type="evidence" value="ECO:0007669"/>
    <property type="project" value="UniProtKB-KW"/>
</dbReference>
<evidence type="ECO:0000256" key="1">
    <source>
        <dbReference type="ARBA" id="ARBA00004236"/>
    </source>
</evidence>
<gene>
    <name evidence="10" type="ORF">B4O97_12030</name>
</gene>
<evidence type="ECO:0000256" key="2">
    <source>
        <dbReference type="ARBA" id="ARBA00005417"/>
    </source>
</evidence>
<dbReference type="InterPro" id="IPR003439">
    <property type="entry name" value="ABC_transporter-like_ATP-bd"/>
</dbReference>
<dbReference type="Gene3D" id="3.40.50.300">
    <property type="entry name" value="P-loop containing nucleotide triphosphate hydrolases"/>
    <property type="match status" value="1"/>
</dbReference>
<accession>A0A1Y1RY60</accession>
<evidence type="ECO:0000313" key="10">
    <source>
        <dbReference type="EMBL" id="ORC34669.1"/>
    </source>
</evidence>
<dbReference type="AlphaFoldDB" id="A0A1Y1RY60"/>
<dbReference type="GO" id="GO:0042626">
    <property type="term" value="F:ATPase-coupled transmembrane transporter activity"/>
    <property type="evidence" value="ECO:0007669"/>
    <property type="project" value="TreeGrafter"/>
</dbReference>
<evidence type="ECO:0000256" key="8">
    <source>
        <dbReference type="ARBA" id="ARBA00023136"/>
    </source>
</evidence>
<keyword evidence="11" id="KW-1185">Reference proteome</keyword>
<evidence type="ECO:0000256" key="3">
    <source>
        <dbReference type="ARBA" id="ARBA00022448"/>
    </source>
</evidence>
<dbReference type="PANTHER" id="PTHR43553">
    <property type="entry name" value="HEAVY METAL TRANSPORTER"/>
    <property type="match status" value="1"/>
</dbReference>
<keyword evidence="3" id="KW-0813">Transport</keyword>